<evidence type="ECO:0000256" key="7">
    <source>
        <dbReference type="ARBA" id="ARBA00023237"/>
    </source>
</evidence>
<evidence type="ECO:0000313" key="8">
    <source>
        <dbReference type="EMBL" id="BDG05192.1"/>
    </source>
</evidence>
<organism evidence="8 9">
    <name type="scientific">Anaeromyxobacter oryzae</name>
    <dbReference type="NCBI Taxonomy" id="2918170"/>
    <lineage>
        <taxon>Bacteria</taxon>
        <taxon>Pseudomonadati</taxon>
        <taxon>Myxococcota</taxon>
        <taxon>Myxococcia</taxon>
        <taxon>Myxococcales</taxon>
        <taxon>Cystobacterineae</taxon>
        <taxon>Anaeromyxobacteraceae</taxon>
        <taxon>Anaeromyxobacter</taxon>
    </lineage>
</organism>
<reference evidence="9" key="1">
    <citation type="journal article" date="2022" name="Int. J. Syst. Evol. Microbiol.">
        <title>Anaeromyxobacter oryzae sp. nov., Anaeromyxobacter diazotrophicus sp. nov. and Anaeromyxobacter paludicola sp. nov., isolated from paddy soils.</title>
        <authorList>
            <person name="Itoh H."/>
            <person name="Xu Z."/>
            <person name="Mise K."/>
            <person name="Masuda Y."/>
            <person name="Ushijima N."/>
            <person name="Hayakawa C."/>
            <person name="Shiratori Y."/>
            <person name="Senoo K."/>
        </authorList>
    </citation>
    <scope>NUCLEOTIDE SEQUENCE [LARGE SCALE GENOMIC DNA]</scope>
    <source>
        <strain evidence="9">Red232</strain>
    </source>
</reference>
<keyword evidence="3" id="KW-0813">Transport</keyword>
<accession>A0ABM7X0E2</accession>
<keyword evidence="7" id="KW-0998">Cell outer membrane</keyword>
<evidence type="ECO:0000256" key="2">
    <source>
        <dbReference type="ARBA" id="ARBA00007613"/>
    </source>
</evidence>
<evidence type="ECO:0000256" key="4">
    <source>
        <dbReference type="ARBA" id="ARBA00022452"/>
    </source>
</evidence>
<proteinExistence type="inferred from homology"/>
<dbReference type="InterPro" id="IPR003423">
    <property type="entry name" value="OMP_efflux"/>
</dbReference>
<dbReference type="Proteomes" id="UP001162891">
    <property type="component" value="Chromosome"/>
</dbReference>
<dbReference type="Pfam" id="PF02321">
    <property type="entry name" value="OEP"/>
    <property type="match status" value="2"/>
</dbReference>
<dbReference type="SUPFAM" id="SSF56954">
    <property type="entry name" value="Outer membrane efflux proteins (OEP)"/>
    <property type="match status" value="1"/>
</dbReference>
<dbReference type="PANTHER" id="PTHR30026:SF20">
    <property type="entry name" value="OUTER MEMBRANE PROTEIN TOLC"/>
    <property type="match status" value="1"/>
</dbReference>
<evidence type="ECO:0000256" key="3">
    <source>
        <dbReference type="ARBA" id="ARBA00022448"/>
    </source>
</evidence>
<evidence type="ECO:0000313" key="9">
    <source>
        <dbReference type="Proteomes" id="UP001162891"/>
    </source>
</evidence>
<dbReference type="Gene3D" id="1.20.1600.10">
    <property type="entry name" value="Outer membrane efflux proteins (OEP)"/>
    <property type="match status" value="1"/>
</dbReference>
<protein>
    <submittedName>
        <fullName evidence="8">Membrane protein</fullName>
    </submittedName>
</protein>
<gene>
    <name evidence="8" type="ORF">AMOR_41880</name>
</gene>
<evidence type="ECO:0000256" key="6">
    <source>
        <dbReference type="ARBA" id="ARBA00023136"/>
    </source>
</evidence>
<comment type="subcellular location">
    <subcellularLocation>
        <location evidence="1">Cell outer membrane</location>
    </subcellularLocation>
</comment>
<dbReference type="PANTHER" id="PTHR30026">
    <property type="entry name" value="OUTER MEMBRANE PROTEIN TOLC"/>
    <property type="match status" value="1"/>
</dbReference>
<evidence type="ECO:0000256" key="5">
    <source>
        <dbReference type="ARBA" id="ARBA00022692"/>
    </source>
</evidence>
<comment type="similarity">
    <text evidence="2">Belongs to the outer membrane factor (OMF) (TC 1.B.17) family.</text>
</comment>
<name>A0ABM7X0E2_9BACT</name>
<dbReference type="EMBL" id="AP025591">
    <property type="protein sequence ID" value="BDG05192.1"/>
    <property type="molecule type" value="Genomic_DNA"/>
</dbReference>
<dbReference type="InterPro" id="IPR051906">
    <property type="entry name" value="TolC-like"/>
</dbReference>
<keyword evidence="9" id="KW-1185">Reference proteome</keyword>
<keyword evidence="6" id="KW-0472">Membrane</keyword>
<evidence type="ECO:0000256" key="1">
    <source>
        <dbReference type="ARBA" id="ARBA00004442"/>
    </source>
</evidence>
<keyword evidence="4" id="KW-1134">Transmembrane beta strand</keyword>
<keyword evidence="5" id="KW-0812">Transmembrane</keyword>
<sequence length="449" mass="47823">MTALTVLVSAWLAGAAPITLDEALAAASRRNPDVAVARADEEAAAADVRLSYQGVLPRLDLTGAFGHQFQGEQQQVNVVPNPTPPPDFVREAVTYPKNDFGVYQLGLGLTWTVFDGLASWNGISAARTRSAAARRQLDETTLRTAFEVTRRFYEVVKQQRALDVRRQTAALSAELVERADALFSAGRGTKADTYSARVNLGNDRIAVRTQAAALERARTDLASVIGLGSGAGLEVVPPDTVTGPRLPAQPATPPVDALLAEARRRRPGLASRRLAGEAGDLEIARAKGAYWPVVGLQASYDKATPDLTGDFGLLGNPSRQYVFTAQVTLTWNLYAGGSTRAGVQRAEADAHRAWALVDQAEQTVAAEVSVAREQLASLLDTAPTVQENLEAAQGALRFARERLDAGVGSQLEVRDAMLKLADARLAWVSTVVDLVVARADLNRAVGGGL</sequence>
<dbReference type="RefSeq" id="WP_248353766.1">
    <property type="nucleotide sequence ID" value="NZ_AP025591.1"/>
</dbReference>